<dbReference type="Pfam" id="PF02785">
    <property type="entry name" value="Biotin_carb_C"/>
    <property type="match status" value="1"/>
</dbReference>
<dbReference type="EC" id="6.3.4.14" evidence="4"/>
<comment type="cofactor">
    <cofactor evidence="2">
        <name>Mg(2+)</name>
        <dbReference type="ChEBI" id="CHEBI:18420"/>
    </cofactor>
</comment>
<evidence type="ECO:0000256" key="5">
    <source>
        <dbReference type="ARBA" id="ARBA00022598"/>
    </source>
</evidence>
<dbReference type="GO" id="GO:0046872">
    <property type="term" value="F:metal ion binding"/>
    <property type="evidence" value="ECO:0007669"/>
    <property type="project" value="InterPro"/>
</dbReference>
<evidence type="ECO:0000256" key="3">
    <source>
        <dbReference type="ARBA" id="ARBA00003761"/>
    </source>
</evidence>
<dbReference type="RefSeq" id="WP_133362236.1">
    <property type="nucleotide sequence ID" value="NZ_CP037940.1"/>
</dbReference>
<dbReference type="InterPro" id="IPR013815">
    <property type="entry name" value="ATP_grasp_subdomain_1"/>
</dbReference>
<dbReference type="InterPro" id="IPR005481">
    <property type="entry name" value="BC-like_N"/>
</dbReference>
<keyword evidence="8" id="KW-0464">Manganese</keyword>
<dbReference type="PROSITE" id="PS50975">
    <property type="entry name" value="ATP_GRASP"/>
    <property type="match status" value="1"/>
</dbReference>
<comment type="catalytic activity">
    <reaction evidence="10">
        <text>N(6)-biotinyl-L-lysyl-[protein] + hydrogencarbonate + ATP = N(6)-carboxybiotinyl-L-lysyl-[protein] + ADP + phosphate + H(+)</text>
        <dbReference type="Rhea" id="RHEA:13501"/>
        <dbReference type="Rhea" id="RHEA-COMP:10505"/>
        <dbReference type="Rhea" id="RHEA-COMP:10506"/>
        <dbReference type="ChEBI" id="CHEBI:15378"/>
        <dbReference type="ChEBI" id="CHEBI:17544"/>
        <dbReference type="ChEBI" id="CHEBI:30616"/>
        <dbReference type="ChEBI" id="CHEBI:43474"/>
        <dbReference type="ChEBI" id="CHEBI:83144"/>
        <dbReference type="ChEBI" id="CHEBI:83145"/>
        <dbReference type="ChEBI" id="CHEBI:456216"/>
        <dbReference type="EC" id="6.3.4.14"/>
    </reaction>
</comment>
<evidence type="ECO:0000256" key="10">
    <source>
        <dbReference type="ARBA" id="ARBA00048600"/>
    </source>
</evidence>
<dbReference type="PROSITE" id="PS00867">
    <property type="entry name" value="CPSASE_2"/>
    <property type="match status" value="1"/>
</dbReference>
<dbReference type="InterPro" id="IPR005482">
    <property type="entry name" value="Biotin_COase_C"/>
</dbReference>
<accession>A0A4P6YRB7</accession>
<evidence type="ECO:0000256" key="4">
    <source>
        <dbReference type="ARBA" id="ARBA00013263"/>
    </source>
</evidence>
<evidence type="ECO:0000256" key="9">
    <source>
        <dbReference type="ARBA" id="ARBA00023267"/>
    </source>
</evidence>
<evidence type="ECO:0000256" key="2">
    <source>
        <dbReference type="ARBA" id="ARBA00001946"/>
    </source>
</evidence>
<evidence type="ECO:0000259" key="13">
    <source>
        <dbReference type="PROSITE" id="PS50979"/>
    </source>
</evidence>
<dbReference type="Gene3D" id="3.40.50.20">
    <property type="match status" value="1"/>
</dbReference>
<dbReference type="GO" id="GO:0004075">
    <property type="term" value="F:biotin carboxylase activity"/>
    <property type="evidence" value="ECO:0007669"/>
    <property type="project" value="UniProtKB-EC"/>
</dbReference>
<evidence type="ECO:0000313" key="15">
    <source>
        <dbReference type="Proteomes" id="UP000292886"/>
    </source>
</evidence>
<dbReference type="SMART" id="SM00878">
    <property type="entry name" value="Biotin_carb_C"/>
    <property type="match status" value="1"/>
</dbReference>
<dbReference type="PANTHER" id="PTHR48095:SF2">
    <property type="entry name" value="BIOTIN CARBOXYLASE, CHLOROPLASTIC"/>
    <property type="match status" value="1"/>
</dbReference>
<sequence>MFKKVLVANRGDIAARMMRVLREMGIASVAIYSSADAQSLHVQLADEAICVGGPKATDSYLNMQNILSAAVITGAEAIYPGYGFLAENSMFAQMVADLNLVFIGPKPETIDLMGNKANAREYMRQAEIPVIPGSTGFLHDATEAQSVAQQVGLPVLLKAAAGGGGKGMRMIKTLAELPGKFVEAQREAQQAFGNGAMYLEKVLTNVRHIEVQILRDNFGHAVYLPERNCSLQRNNQKVLEESPASGITAKQRAYLGELAVKAADTLDYRGTGTIEFLEDTDGSFYFMEMNTRIQVEHPVTEMVTGLDLLQFQIMIAANRELNLKQTDIQIHGHAVEVRLNAERPARNFAPSAGTIEYLYLPTGGNGVRIDTDLFTGGKVQPFYDSMLGKIIASAPTRTATFTRLQRLLDELVIQGVETNAEFQRALVHDEQVLNGQFNTKYLEDAFLPKWQQTLTQAQDIEITQEVAGNGTLS</sequence>
<feature type="domain" description="Biotin carboxylation" evidence="13">
    <location>
        <begin position="1"/>
        <end position="447"/>
    </location>
</feature>
<dbReference type="FunFam" id="3.40.50.20:FF:000010">
    <property type="entry name" value="Propionyl-CoA carboxylase subunit alpha"/>
    <property type="match status" value="1"/>
</dbReference>
<dbReference type="Pfam" id="PF00289">
    <property type="entry name" value="Biotin_carb_N"/>
    <property type="match status" value="1"/>
</dbReference>
<evidence type="ECO:0000259" key="12">
    <source>
        <dbReference type="PROSITE" id="PS50975"/>
    </source>
</evidence>
<dbReference type="SUPFAM" id="SSF51246">
    <property type="entry name" value="Rudiment single hybrid motif"/>
    <property type="match status" value="1"/>
</dbReference>
<keyword evidence="9" id="KW-0092">Biotin</keyword>
<keyword evidence="15" id="KW-1185">Reference proteome</keyword>
<dbReference type="InterPro" id="IPR011764">
    <property type="entry name" value="Biotin_carboxylation_dom"/>
</dbReference>
<dbReference type="SUPFAM" id="SSF56059">
    <property type="entry name" value="Glutathione synthetase ATP-binding domain-like"/>
    <property type="match status" value="1"/>
</dbReference>
<keyword evidence="7 11" id="KW-0067">ATP-binding</keyword>
<protein>
    <recommendedName>
        <fullName evidence="4">biotin carboxylase</fullName>
        <ecNumber evidence="4">6.3.4.14</ecNumber>
    </recommendedName>
</protein>
<dbReference type="InterPro" id="IPR016185">
    <property type="entry name" value="PreATP-grasp_dom_sf"/>
</dbReference>
<dbReference type="OrthoDB" id="9807469at2"/>
<proteinExistence type="predicted"/>
<dbReference type="Proteomes" id="UP000292886">
    <property type="component" value="Chromosome"/>
</dbReference>
<dbReference type="InterPro" id="IPR005479">
    <property type="entry name" value="CPAse_ATP-bd"/>
</dbReference>
<comment type="cofactor">
    <cofactor evidence="1">
        <name>Mn(2+)</name>
        <dbReference type="ChEBI" id="CHEBI:29035"/>
    </cofactor>
</comment>
<evidence type="ECO:0000256" key="8">
    <source>
        <dbReference type="ARBA" id="ARBA00023211"/>
    </source>
</evidence>
<feature type="domain" description="ATP-grasp" evidence="12">
    <location>
        <begin position="120"/>
        <end position="317"/>
    </location>
</feature>
<dbReference type="InterPro" id="IPR011761">
    <property type="entry name" value="ATP-grasp"/>
</dbReference>
<keyword evidence="5" id="KW-0436">Ligase</keyword>
<dbReference type="InterPro" id="IPR051602">
    <property type="entry name" value="ACC_Biotin_Carboxylase"/>
</dbReference>
<keyword evidence="6 11" id="KW-0547">Nucleotide-binding</keyword>
<dbReference type="Gene3D" id="3.30.1490.20">
    <property type="entry name" value="ATP-grasp fold, A domain"/>
    <property type="match status" value="1"/>
</dbReference>
<gene>
    <name evidence="14" type="ORF">EQG49_01145</name>
</gene>
<evidence type="ECO:0000256" key="6">
    <source>
        <dbReference type="ARBA" id="ARBA00022741"/>
    </source>
</evidence>
<dbReference type="AlphaFoldDB" id="A0A4P6YRB7"/>
<dbReference type="NCBIfam" id="NF006367">
    <property type="entry name" value="PRK08591.1"/>
    <property type="match status" value="1"/>
</dbReference>
<reference evidence="15" key="1">
    <citation type="submission" date="2019-03" db="EMBL/GenBank/DDBJ databases">
        <title>Weissella sp. 26KH-42 Genome sequencing.</title>
        <authorList>
            <person name="Heo J."/>
            <person name="Kim S.-J."/>
            <person name="Kim J.-S."/>
            <person name="Hong S.-B."/>
            <person name="Kwon S.-W."/>
        </authorList>
    </citation>
    <scope>NUCLEOTIDE SEQUENCE [LARGE SCALE GENOMIC DNA]</scope>
    <source>
        <strain evidence="15">26KH-42</strain>
    </source>
</reference>
<dbReference type="KEGG" id="wei:EQG49_01145"/>
<evidence type="ECO:0000256" key="1">
    <source>
        <dbReference type="ARBA" id="ARBA00001936"/>
    </source>
</evidence>
<dbReference type="Pfam" id="PF02786">
    <property type="entry name" value="CPSase_L_D2"/>
    <property type="match status" value="1"/>
</dbReference>
<organism evidence="14 15">
    <name type="scientific">Periweissella cryptocerci</name>
    <dbReference type="NCBI Taxonomy" id="2506420"/>
    <lineage>
        <taxon>Bacteria</taxon>
        <taxon>Bacillati</taxon>
        <taxon>Bacillota</taxon>
        <taxon>Bacilli</taxon>
        <taxon>Lactobacillales</taxon>
        <taxon>Lactobacillaceae</taxon>
        <taxon>Periweissella</taxon>
    </lineage>
</organism>
<dbReference type="InterPro" id="IPR011054">
    <property type="entry name" value="Rudment_hybrid_motif"/>
</dbReference>
<dbReference type="PROSITE" id="PS50979">
    <property type="entry name" value="BC"/>
    <property type="match status" value="1"/>
</dbReference>
<dbReference type="SUPFAM" id="SSF52440">
    <property type="entry name" value="PreATP-grasp domain"/>
    <property type="match status" value="1"/>
</dbReference>
<dbReference type="EMBL" id="CP037940">
    <property type="protein sequence ID" value="QBO35156.1"/>
    <property type="molecule type" value="Genomic_DNA"/>
</dbReference>
<evidence type="ECO:0000313" key="14">
    <source>
        <dbReference type="EMBL" id="QBO35156.1"/>
    </source>
</evidence>
<comment type="function">
    <text evidence="3">This protein is a component of the acetyl coenzyme A carboxylase complex; first, biotin carboxylase catalyzes the carboxylation of the carrier protein and then the transcarboxylase transfers the carboxyl group to form malonyl-CoA.</text>
</comment>
<dbReference type="FunFam" id="3.30.1490.20:FF:000003">
    <property type="entry name" value="acetyl-CoA carboxylase isoform X1"/>
    <property type="match status" value="1"/>
</dbReference>
<dbReference type="GO" id="GO:0005524">
    <property type="term" value="F:ATP binding"/>
    <property type="evidence" value="ECO:0007669"/>
    <property type="project" value="UniProtKB-UniRule"/>
</dbReference>
<dbReference type="Gene3D" id="3.30.470.20">
    <property type="entry name" value="ATP-grasp fold, B domain"/>
    <property type="match status" value="1"/>
</dbReference>
<name>A0A4P6YRB7_9LACO</name>
<evidence type="ECO:0000256" key="11">
    <source>
        <dbReference type="PROSITE-ProRule" id="PRU00409"/>
    </source>
</evidence>
<dbReference type="PANTHER" id="PTHR48095">
    <property type="entry name" value="PYRUVATE CARBOXYLASE SUBUNIT A"/>
    <property type="match status" value="1"/>
</dbReference>
<evidence type="ECO:0000256" key="7">
    <source>
        <dbReference type="ARBA" id="ARBA00022840"/>
    </source>
</evidence>